<evidence type="ECO:0000256" key="10">
    <source>
        <dbReference type="ARBA" id="ARBA00022833"/>
    </source>
</evidence>
<keyword evidence="5" id="KW-0677">Repeat</keyword>
<dbReference type="PROSITE" id="PS50030">
    <property type="entry name" value="UBA"/>
    <property type="match status" value="2"/>
</dbReference>
<dbReference type="Gene3D" id="1.10.8.10">
    <property type="entry name" value="DNA helicase RuvA subunit, C-terminal domain"/>
    <property type="match status" value="2"/>
</dbReference>
<evidence type="ECO:0000256" key="11">
    <source>
        <dbReference type="PIRNR" id="PIRNR016308"/>
    </source>
</evidence>
<evidence type="ECO:0000313" key="19">
    <source>
        <dbReference type="EMBL" id="KAG0660211.1"/>
    </source>
</evidence>
<dbReference type="PIRSF" id="PIRSF016308">
    <property type="entry name" value="UBP"/>
    <property type="match status" value="1"/>
</dbReference>
<dbReference type="GO" id="GO:0004843">
    <property type="term" value="F:cysteine-type deubiquitinase activity"/>
    <property type="evidence" value="ECO:0007669"/>
    <property type="project" value="UniProtKB-UniRule"/>
</dbReference>
<keyword evidence="10 11" id="KW-0862">Zinc</keyword>
<dbReference type="InterPro" id="IPR009060">
    <property type="entry name" value="UBA-like_sf"/>
</dbReference>
<evidence type="ECO:0000256" key="8">
    <source>
        <dbReference type="ARBA" id="ARBA00022801"/>
    </source>
</evidence>
<evidence type="ECO:0000256" key="7">
    <source>
        <dbReference type="ARBA" id="ARBA00022786"/>
    </source>
</evidence>
<feature type="active site" description="Proton acceptor" evidence="12">
    <location>
        <position position="740"/>
    </location>
</feature>
<dbReference type="InterPro" id="IPR016652">
    <property type="entry name" value="Ubiquitinyl_hydrolase"/>
</dbReference>
<feature type="domain" description="UBA" evidence="16">
    <location>
        <begin position="590"/>
        <end position="633"/>
    </location>
</feature>
<dbReference type="Gene3D" id="3.90.70.10">
    <property type="entry name" value="Cysteine proteinases"/>
    <property type="match status" value="2"/>
</dbReference>
<keyword evidence="9 11" id="KW-0788">Thiol protease</keyword>
<evidence type="ECO:0000256" key="5">
    <source>
        <dbReference type="ARBA" id="ARBA00022737"/>
    </source>
</evidence>
<dbReference type="InterPro" id="IPR013083">
    <property type="entry name" value="Znf_RING/FYVE/PHD"/>
</dbReference>
<keyword evidence="8 11" id="KW-0378">Hydrolase</keyword>
<evidence type="ECO:0000256" key="4">
    <source>
        <dbReference type="ARBA" id="ARBA00022723"/>
    </source>
</evidence>
<dbReference type="Pfam" id="PF00627">
    <property type="entry name" value="UBA"/>
    <property type="match status" value="1"/>
</dbReference>
<feature type="domain" description="UBA" evidence="16">
    <location>
        <begin position="650"/>
        <end position="696"/>
    </location>
</feature>
<feature type="binding site" evidence="13">
    <location>
        <position position="196"/>
    </location>
    <ligand>
        <name>Zn(2+)</name>
        <dbReference type="ChEBI" id="CHEBI:29105"/>
    </ligand>
</feature>
<feature type="binding site" evidence="13">
    <location>
        <position position="228"/>
    </location>
    <ligand>
        <name>Zn(2+)</name>
        <dbReference type="ChEBI" id="CHEBI:29105"/>
    </ligand>
</feature>
<dbReference type="SMART" id="SM00290">
    <property type="entry name" value="ZnF_UBP"/>
    <property type="match status" value="1"/>
</dbReference>
<gene>
    <name evidence="19" type="ORF">C6P45_001627</name>
</gene>
<dbReference type="OrthoDB" id="361536at2759"/>
<keyword evidence="7 11" id="KW-0833">Ubl conjugation pathway</keyword>
<evidence type="ECO:0000313" key="20">
    <source>
        <dbReference type="Proteomes" id="UP000750334"/>
    </source>
</evidence>
<evidence type="ECO:0000259" key="17">
    <source>
        <dbReference type="PROSITE" id="PS50235"/>
    </source>
</evidence>
<dbReference type="InterPro" id="IPR001394">
    <property type="entry name" value="Peptidase_C19_UCH"/>
</dbReference>
<dbReference type="PROSITE" id="PS00972">
    <property type="entry name" value="USP_1"/>
    <property type="match status" value="1"/>
</dbReference>
<dbReference type="Pfam" id="PF00443">
    <property type="entry name" value="UCH"/>
    <property type="match status" value="1"/>
</dbReference>
<keyword evidence="3 11" id="KW-0645">Protease</keyword>
<comment type="similarity">
    <text evidence="2 11 15">Belongs to the peptidase C19 family.</text>
</comment>
<dbReference type="GO" id="GO:0005829">
    <property type="term" value="C:cytosol"/>
    <property type="evidence" value="ECO:0007669"/>
    <property type="project" value="TreeGrafter"/>
</dbReference>
<dbReference type="Pfam" id="PF02148">
    <property type="entry name" value="zf-UBP"/>
    <property type="match status" value="1"/>
</dbReference>
<dbReference type="InterPro" id="IPR041432">
    <property type="entry name" value="UBP13_Znf-UBP_var"/>
</dbReference>
<organism evidence="19 20">
    <name type="scientific">Maudiozyma exigua</name>
    <name type="common">Yeast</name>
    <name type="synonym">Kazachstania exigua</name>
    <dbReference type="NCBI Taxonomy" id="34358"/>
    <lineage>
        <taxon>Eukaryota</taxon>
        <taxon>Fungi</taxon>
        <taxon>Dikarya</taxon>
        <taxon>Ascomycota</taxon>
        <taxon>Saccharomycotina</taxon>
        <taxon>Saccharomycetes</taxon>
        <taxon>Saccharomycetales</taxon>
        <taxon>Saccharomycetaceae</taxon>
        <taxon>Maudiozyma</taxon>
    </lineage>
</organism>
<dbReference type="Gene3D" id="3.30.40.10">
    <property type="entry name" value="Zinc/RING finger domain, C3HC4 (zinc finger)"/>
    <property type="match status" value="2"/>
</dbReference>
<evidence type="ECO:0000256" key="15">
    <source>
        <dbReference type="RuleBase" id="RU366025"/>
    </source>
</evidence>
<evidence type="ECO:0000256" key="6">
    <source>
        <dbReference type="ARBA" id="ARBA00022771"/>
    </source>
</evidence>
<dbReference type="PROSITE" id="PS50271">
    <property type="entry name" value="ZF_UBP"/>
    <property type="match status" value="1"/>
</dbReference>
<dbReference type="InterPro" id="IPR038765">
    <property type="entry name" value="Papain-like_cys_pep_sf"/>
</dbReference>
<dbReference type="CDD" id="cd14296">
    <property type="entry name" value="UBA1_scUBP14_like"/>
    <property type="match status" value="1"/>
</dbReference>
<evidence type="ECO:0000256" key="3">
    <source>
        <dbReference type="ARBA" id="ARBA00022670"/>
    </source>
</evidence>
<dbReference type="InterPro" id="IPR050164">
    <property type="entry name" value="Peptidase_C19"/>
</dbReference>
<dbReference type="SUPFAM" id="SSF54001">
    <property type="entry name" value="Cysteine proteinases"/>
    <property type="match status" value="1"/>
</dbReference>
<accession>A0A9P6W1Y6</accession>
<dbReference type="PANTHER" id="PTHR24006:SF664">
    <property type="entry name" value="UBIQUITIN CARBOXYL-TERMINAL HYDROLASE"/>
    <property type="match status" value="1"/>
</dbReference>
<keyword evidence="6 14" id="KW-0863">Zinc-finger</keyword>
<dbReference type="Pfam" id="PF17807">
    <property type="entry name" value="zf-UBP_var"/>
    <property type="match status" value="1"/>
</dbReference>
<evidence type="ECO:0000256" key="14">
    <source>
        <dbReference type="PROSITE-ProRule" id="PRU00502"/>
    </source>
</evidence>
<feature type="binding site" evidence="13">
    <location>
        <position position="216"/>
    </location>
    <ligand>
        <name>Zn(2+)</name>
        <dbReference type="ChEBI" id="CHEBI:29105"/>
    </ligand>
</feature>
<dbReference type="PROSITE" id="PS00973">
    <property type="entry name" value="USP_2"/>
    <property type="match status" value="1"/>
</dbReference>
<comment type="catalytic activity">
    <reaction evidence="1 11 15">
        <text>Thiol-dependent hydrolysis of ester, thioester, amide, peptide and isopeptide bonds formed by the C-terminal Gly of ubiquitin (a 76-residue protein attached to proteins as an intracellular targeting signal).</text>
        <dbReference type="EC" id="3.4.19.12"/>
    </reaction>
</comment>
<comment type="caution">
    <text evidence="19">The sequence shown here is derived from an EMBL/GenBank/DDBJ whole genome shotgun (WGS) entry which is preliminary data.</text>
</comment>
<dbReference type="SMART" id="SM00165">
    <property type="entry name" value="UBA"/>
    <property type="match status" value="2"/>
</dbReference>
<protein>
    <recommendedName>
        <fullName evidence="11 15">Ubiquitin carboxyl-terminal hydrolase</fullName>
        <ecNumber evidence="11 15">3.4.19.12</ecNumber>
    </recommendedName>
</protein>
<feature type="domain" description="USP" evidence="17">
    <location>
        <begin position="328"/>
        <end position="786"/>
    </location>
</feature>
<evidence type="ECO:0000256" key="9">
    <source>
        <dbReference type="ARBA" id="ARBA00022807"/>
    </source>
</evidence>
<dbReference type="EMBL" id="PUHR01000179">
    <property type="protein sequence ID" value="KAG0660211.1"/>
    <property type="molecule type" value="Genomic_DNA"/>
</dbReference>
<sequence length="786" mass="88748">MENELLDSITVPNAIGRDECIYCFETPINNITEGSESIDLSNIEHSLNICVSCFQSVCKSHRELHMNVTSHSCDTNHMNYLNIAKLEKSKIKQTGEDGNATPPKKIKLQVTEKSENELYDTVWKLIRCDENNETEILLDSTTCTQTPVKIASMLNAKSQELADQASSWELEIHTCEHSKQFNLDTVPLKQIDTSKCNDCELDSNLWLCLHCGNLGCGREQIGIEGHSHGLKHYEANKDHCLAIKLGSLSESSNDVYCYQCDDEVKFPDGNDTLSLILKKFGIDIANKTATEKTLTELQVEQNMNWDFKMTDSQGNELLSLSPNDELGCGLLNLGNSCYLNSVVQCLFNGGVSEWDTTMLEILGIEFPLDVVYPGNNLRCQLIKLSNALKVTPSQYPQGIKPRSFKKCIGGSHEEFSSNRQQDAMEFLTYLTTQLDNKFFDKNAESPNDLLKFSMEDKLQCQSCQAVKYSYGTNEAIQLPLVENDEIQDIQERIASFFGAETIDFNCPNCNNKSTALKQARMKTYPDTLVLNPIRIKLVNWQPVKTSNELILPGVDDANETLDMSQWKSHGFDASREKLMDDKKKNDGGFEPNSEIMADLKEMGFSENAAMRALYATGNQPGSMESAMEWLFSHVEDSDLNDPFVVPMKSESDDEVIVDTNAMENMLGMGLDAKLSKKALWLFKNDVNQSIDWVFNNMDDNGEIPKKELRKSDKIYGSEECPSYQLRGVVCHKGNSVHSGHYVAFIRKIIPGMEEEQWVLYNDEKIVLAQDTKEIRQNGFIYFYSRS</sequence>
<keyword evidence="4 11" id="KW-0479">Metal-binding</keyword>
<dbReference type="AlphaFoldDB" id="A0A9P6W1Y6"/>
<dbReference type="GO" id="GO:0005634">
    <property type="term" value="C:nucleus"/>
    <property type="evidence" value="ECO:0007669"/>
    <property type="project" value="TreeGrafter"/>
</dbReference>
<dbReference type="InterPro" id="IPR018200">
    <property type="entry name" value="USP_CS"/>
</dbReference>
<keyword evidence="20" id="KW-1185">Reference proteome</keyword>
<evidence type="ECO:0000256" key="12">
    <source>
        <dbReference type="PIRSR" id="PIRSR016308-1"/>
    </source>
</evidence>
<reference evidence="19 20" key="1">
    <citation type="submission" date="2020-11" db="EMBL/GenBank/DDBJ databases">
        <title>Kefir isolates.</title>
        <authorList>
            <person name="Marcisauskas S."/>
            <person name="Kim Y."/>
            <person name="Blasche S."/>
        </authorList>
    </citation>
    <scope>NUCLEOTIDE SEQUENCE [LARGE SCALE GENOMIC DNA]</scope>
    <source>
        <strain evidence="19 20">OG2</strain>
    </source>
</reference>
<evidence type="ECO:0000256" key="1">
    <source>
        <dbReference type="ARBA" id="ARBA00000707"/>
    </source>
</evidence>
<dbReference type="CDD" id="cd02658">
    <property type="entry name" value="Peptidase_C19B"/>
    <property type="match status" value="1"/>
</dbReference>
<dbReference type="GO" id="GO:0008270">
    <property type="term" value="F:zinc ion binding"/>
    <property type="evidence" value="ECO:0007669"/>
    <property type="project" value="UniProtKB-UniRule"/>
</dbReference>
<evidence type="ECO:0000259" key="18">
    <source>
        <dbReference type="PROSITE" id="PS50271"/>
    </source>
</evidence>
<dbReference type="GO" id="GO:0016579">
    <property type="term" value="P:protein deubiquitination"/>
    <property type="evidence" value="ECO:0007669"/>
    <property type="project" value="InterPro"/>
</dbReference>
<dbReference type="InterPro" id="IPR001607">
    <property type="entry name" value="Znf_UBP"/>
</dbReference>
<dbReference type="EC" id="3.4.19.12" evidence="11 15"/>
<dbReference type="InterPro" id="IPR028889">
    <property type="entry name" value="USP"/>
</dbReference>
<feature type="binding site" evidence="13">
    <location>
        <position position="199"/>
    </location>
    <ligand>
        <name>Zn(2+)</name>
        <dbReference type="ChEBI" id="CHEBI:29105"/>
    </ligand>
</feature>
<dbReference type="SUPFAM" id="SSF46934">
    <property type="entry name" value="UBA-like"/>
    <property type="match status" value="1"/>
</dbReference>
<dbReference type="PANTHER" id="PTHR24006">
    <property type="entry name" value="UBIQUITIN CARBOXYL-TERMINAL HYDROLASE"/>
    <property type="match status" value="1"/>
</dbReference>
<dbReference type="SUPFAM" id="SSF57850">
    <property type="entry name" value="RING/U-box"/>
    <property type="match status" value="1"/>
</dbReference>
<dbReference type="InterPro" id="IPR015940">
    <property type="entry name" value="UBA"/>
</dbReference>
<feature type="active site" description="Nucleophile" evidence="12">
    <location>
        <position position="337"/>
    </location>
</feature>
<name>A0A9P6W1Y6_MAUEX</name>
<feature type="domain" description="UBP-type" evidence="18">
    <location>
        <begin position="173"/>
        <end position="284"/>
    </location>
</feature>
<evidence type="ECO:0000256" key="13">
    <source>
        <dbReference type="PIRSR" id="PIRSR016308-3"/>
    </source>
</evidence>
<dbReference type="Proteomes" id="UP000750334">
    <property type="component" value="Unassembled WGS sequence"/>
</dbReference>
<proteinExistence type="inferred from homology"/>
<evidence type="ECO:0000256" key="2">
    <source>
        <dbReference type="ARBA" id="ARBA00009085"/>
    </source>
</evidence>
<dbReference type="PROSITE" id="PS50235">
    <property type="entry name" value="USP_3"/>
    <property type="match status" value="1"/>
</dbReference>
<dbReference type="GO" id="GO:0006508">
    <property type="term" value="P:proteolysis"/>
    <property type="evidence" value="ECO:0007669"/>
    <property type="project" value="UniProtKB-KW"/>
</dbReference>
<evidence type="ECO:0000259" key="16">
    <source>
        <dbReference type="PROSITE" id="PS50030"/>
    </source>
</evidence>